<keyword evidence="3" id="KW-1185">Reference proteome</keyword>
<name>A0A6A2Y074_HIBSY</name>
<feature type="compositionally biased region" description="Basic and acidic residues" evidence="1">
    <location>
        <begin position="408"/>
        <end position="418"/>
    </location>
</feature>
<evidence type="ECO:0008006" key="4">
    <source>
        <dbReference type="Google" id="ProtNLM"/>
    </source>
</evidence>
<feature type="region of interest" description="Disordered" evidence="1">
    <location>
        <begin position="393"/>
        <end position="433"/>
    </location>
</feature>
<evidence type="ECO:0000313" key="2">
    <source>
        <dbReference type="EMBL" id="KAE8664729.1"/>
    </source>
</evidence>
<reference evidence="2" key="1">
    <citation type="submission" date="2019-09" db="EMBL/GenBank/DDBJ databases">
        <title>Draft genome information of white flower Hibiscus syriacus.</title>
        <authorList>
            <person name="Kim Y.-M."/>
        </authorList>
    </citation>
    <scope>NUCLEOTIDE SEQUENCE [LARGE SCALE GENOMIC DNA]</scope>
    <source>
        <strain evidence="2">YM2019G1</strain>
    </source>
</reference>
<dbReference type="PANTHER" id="PTHR23068">
    <property type="entry name" value="DNA CYTOSINE-5- -METHYLTRANSFERASE 3-RELATED"/>
    <property type="match status" value="1"/>
</dbReference>
<sequence length="447" mass="51247">MPHMDLSEGTFKMPQHLLIQMLKVYSTLLLVEMSLQKCPNIHTDADTVAYHLSVKAISEIYFSVGKKPISTNSNLMQYKTTYTDDFTDIDSSSDIEEILNSNSDEESKLLYLTKMGFSEAEASIAMKRCEDRKPLCNDPNYKKRQNSSYDFWERNKQKKLEKKLLNEDNHAVHLLIPMIGSVVPTEPDQITQRTLPEDAIGPLYFYHEQIHLSNLMIGFWGSYQTRSDNSKNTSRRYQITQRTLLEDAIGSSYFYYERMVLAPVNVWTGISQYLFDVEPEFVDSKHFHATTLKMGYVHNMPIENIFSLILLPPFGRNKVNPLEPDEVEMLLGDAEIAFFCLGIPLKTNVQELNDDRLEQLMSRFVDFNLVVDVTVSSAAPKYNTAISHSSLTMESPQIQIQQSSEGHNGYHLDKESDRHRRSSNDVSRLEPASQYNQSAGSDLFMVL</sequence>
<dbReference type="AlphaFoldDB" id="A0A6A2Y074"/>
<dbReference type="PANTHER" id="PTHR23068:SF25">
    <property type="entry name" value="DNA (CYTOSINE-5)-METHYLTRANSFERASE DRM2"/>
    <property type="match status" value="1"/>
</dbReference>
<comment type="caution">
    <text evidence="2">The sequence shown here is derived from an EMBL/GenBank/DDBJ whole genome shotgun (WGS) entry which is preliminary data.</text>
</comment>
<dbReference type="EMBL" id="VEPZ02001641">
    <property type="protein sequence ID" value="KAE8664729.1"/>
    <property type="molecule type" value="Genomic_DNA"/>
</dbReference>
<evidence type="ECO:0000313" key="3">
    <source>
        <dbReference type="Proteomes" id="UP000436088"/>
    </source>
</evidence>
<accession>A0A6A2Y074</accession>
<dbReference type="GO" id="GO:0005634">
    <property type="term" value="C:nucleus"/>
    <property type="evidence" value="ECO:0007669"/>
    <property type="project" value="TreeGrafter"/>
</dbReference>
<dbReference type="GO" id="GO:0003886">
    <property type="term" value="F:DNA (cytosine-5-)-methyltransferase activity"/>
    <property type="evidence" value="ECO:0007669"/>
    <property type="project" value="TreeGrafter"/>
</dbReference>
<dbReference type="Proteomes" id="UP000436088">
    <property type="component" value="Unassembled WGS sequence"/>
</dbReference>
<protein>
    <recommendedName>
        <fullName evidence="4">DNA (Cytosine-5)-methyltransferase DRM1/2</fullName>
    </recommendedName>
</protein>
<proteinExistence type="predicted"/>
<dbReference type="InterPro" id="IPR050390">
    <property type="entry name" value="C5-Methyltransferase"/>
</dbReference>
<evidence type="ECO:0000256" key="1">
    <source>
        <dbReference type="SAM" id="MobiDB-lite"/>
    </source>
</evidence>
<gene>
    <name evidence="2" type="ORF">F3Y22_tig00112738pilonHSYRG00185</name>
</gene>
<organism evidence="2 3">
    <name type="scientific">Hibiscus syriacus</name>
    <name type="common">Rose of Sharon</name>
    <dbReference type="NCBI Taxonomy" id="106335"/>
    <lineage>
        <taxon>Eukaryota</taxon>
        <taxon>Viridiplantae</taxon>
        <taxon>Streptophyta</taxon>
        <taxon>Embryophyta</taxon>
        <taxon>Tracheophyta</taxon>
        <taxon>Spermatophyta</taxon>
        <taxon>Magnoliopsida</taxon>
        <taxon>eudicotyledons</taxon>
        <taxon>Gunneridae</taxon>
        <taxon>Pentapetalae</taxon>
        <taxon>rosids</taxon>
        <taxon>malvids</taxon>
        <taxon>Malvales</taxon>
        <taxon>Malvaceae</taxon>
        <taxon>Malvoideae</taxon>
        <taxon>Hibiscus</taxon>
    </lineage>
</organism>